<proteinExistence type="inferred from homology"/>
<sequence>MTYQRAEEARFARLRAGHFKHVATFAVLAPLILSGCVSHKDTLTGTADLTPTATPGQTPAATQVAEASKPVEIASADGGPTRVIVPQSRPSAAPVQVAAATQPAERGERVARAPAARSIAGRALDTASAAKDAAALTAIAAKDTVVAGAAKVGSGAARVASVSVATVQNVAQAVSDTITGDPKIDRMIEAAADENDIPRELAYAVVRVESHYNPRAKGSGVYGLSQIKPATARGLGFSGSAEDLLDPETNLRYGMRYLKGAWEQGNGDVCRTAMKYKGGHRTTVMSKSASVYCSNVKRHMASIRARKTPAMGSDRILVAAVEPTPRKGLIARSIATAAATPSQLPGVSAAALVAPTAAPAMPAATPGTIARVAQPDSAPRPAETAAAPATPIVKLAENRPVPLLERAAKGGSTGGRVVRTAPVAEPDASRFGGSFDASGPSTGAASAGGLGFN</sequence>
<gene>
    <name evidence="5" type="ORF">SAMN05192530_11818</name>
</gene>
<dbReference type="EMBL" id="FNIT01000018">
    <property type="protein sequence ID" value="SDO88881.1"/>
    <property type="molecule type" value="Genomic_DNA"/>
</dbReference>
<evidence type="ECO:0000259" key="4">
    <source>
        <dbReference type="Pfam" id="PF01464"/>
    </source>
</evidence>
<comment type="similarity">
    <text evidence="1">Belongs to the transglycosylase Slt family.</text>
</comment>
<comment type="similarity">
    <text evidence="2">Belongs to the virb1 family.</text>
</comment>
<evidence type="ECO:0000256" key="3">
    <source>
        <dbReference type="SAM" id="MobiDB-lite"/>
    </source>
</evidence>
<evidence type="ECO:0000256" key="2">
    <source>
        <dbReference type="ARBA" id="ARBA00009387"/>
    </source>
</evidence>
<dbReference type="OrthoDB" id="9788661at2"/>
<evidence type="ECO:0000313" key="6">
    <source>
        <dbReference type="Proteomes" id="UP000198793"/>
    </source>
</evidence>
<dbReference type="STRING" id="1166073.SAMN05192530_11818"/>
<protein>
    <submittedName>
        <fullName evidence="5">Transglycosylase SLT domain-containing protein</fullName>
    </submittedName>
</protein>
<keyword evidence="6" id="KW-1185">Reference proteome</keyword>
<evidence type="ECO:0000313" key="5">
    <source>
        <dbReference type="EMBL" id="SDO88881.1"/>
    </source>
</evidence>
<dbReference type="AlphaFoldDB" id="A0A1H0N8B0"/>
<dbReference type="PANTHER" id="PTHR37423:SF2">
    <property type="entry name" value="MEMBRANE-BOUND LYTIC MUREIN TRANSGLYCOSYLASE C"/>
    <property type="match status" value="1"/>
</dbReference>
<dbReference type="InterPro" id="IPR023346">
    <property type="entry name" value="Lysozyme-like_dom_sf"/>
</dbReference>
<accession>A0A1H0N8B0</accession>
<feature type="domain" description="Transglycosylase SLT" evidence="4">
    <location>
        <begin position="187"/>
        <end position="283"/>
    </location>
</feature>
<evidence type="ECO:0000256" key="1">
    <source>
        <dbReference type="ARBA" id="ARBA00007734"/>
    </source>
</evidence>
<dbReference type="SUPFAM" id="SSF53955">
    <property type="entry name" value="Lysozyme-like"/>
    <property type="match status" value="1"/>
</dbReference>
<reference evidence="5 6" key="1">
    <citation type="submission" date="2016-10" db="EMBL/GenBank/DDBJ databases">
        <authorList>
            <person name="de Groot N.N."/>
        </authorList>
    </citation>
    <scope>NUCLEOTIDE SEQUENCE [LARGE SCALE GENOMIC DNA]</scope>
    <source>
        <strain evidence="6">L7-484,KACC 16230,DSM 25025</strain>
    </source>
</reference>
<dbReference type="Proteomes" id="UP000198793">
    <property type="component" value="Unassembled WGS sequence"/>
</dbReference>
<dbReference type="Pfam" id="PF01464">
    <property type="entry name" value="SLT"/>
    <property type="match status" value="1"/>
</dbReference>
<organism evidence="5 6">
    <name type="scientific">Aureimonas jatrophae</name>
    <dbReference type="NCBI Taxonomy" id="1166073"/>
    <lineage>
        <taxon>Bacteria</taxon>
        <taxon>Pseudomonadati</taxon>
        <taxon>Pseudomonadota</taxon>
        <taxon>Alphaproteobacteria</taxon>
        <taxon>Hyphomicrobiales</taxon>
        <taxon>Aurantimonadaceae</taxon>
        <taxon>Aureimonas</taxon>
    </lineage>
</organism>
<name>A0A1H0N8B0_9HYPH</name>
<dbReference type="InterPro" id="IPR008258">
    <property type="entry name" value="Transglycosylase_SLT_dom_1"/>
</dbReference>
<feature type="region of interest" description="Disordered" evidence="3">
    <location>
        <begin position="422"/>
        <end position="453"/>
    </location>
</feature>
<dbReference type="Gene3D" id="1.10.530.10">
    <property type="match status" value="1"/>
</dbReference>
<dbReference type="PANTHER" id="PTHR37423">
    <property type="entry name" value="SOLUBLE LYTIC MUREIN TRANSGLYCOSYLASE-RELATED"/>
    <property type="match status" value="1"/>
</dbReference>